<dbReference type="GO" id="GO:0008903">
    <property type="term" value="F:hydroxypyruvate isomerase activity"/>
    <property type="evidence" value="ECO:0007669"/>
    <property type="project" value="TreeGrafter"/>
</dbReference>
<dbReference type="FunFam" id="3.20.20.150:FF:000007">
    <property type="entry name" value="Hydroxypyruvate isomerase"/>
    <property type="match status" value="1"/>
</dbReference>
<keyword evidence="5" id="KW-0670">Pyruvate</keyword>
<keyword evidence="6" id="KW-1185">Reference proteome</keyword>
<dbReference type="Pfam" id="PF01261">
    <property type="entry name" value="AP_endonuc_2"/>
    <property type="match status" value="1"/>
</dbReference>
<reference evidence="5 6" key="1">
    <citation type="journal article" date="2013" name="Genome Announc.">
        <title>Draft Genome Sequence of an Alphaproteobacterium, Caenispirillum salinarum AK4(T), Isolated from a Solar Saltern.</title>
        <authorList>
            <person name="Khatri I."/>
            <person name="Singh A."/>
            <person name="Korpole S."/>
            <person name="Pinnaka A.K."/>
            <person name="Subramanian S."/>
        </authorList>
    </citation>
    <scope>NUCLEOTIDE SEQUENCE [LARGE SCALE GENOMIC DNA]</scope>
    <source>
        <strain evidence="5 6">AK4</strain>
    </source>
</reference>
<comment type="caution">
    <text evidence="5">The sequence shown here is derived from an EMBL/GenBank/DDBJ whole genome shotgun (WGS) entry which is preliminary data.</text>
</comment>
<dbReference type="Gene3D" id="3.20.20.150">
    <property type="entry name" value="Divalent-metal-dependent TIM barrel enzymes"/>
    <property type="match status" value="1"/>
</dbReference>
<feature type="domain" description="Xylose isomerase-like TIM barrel" evidence="4">
    <location>
        <begin position="22"/>
        <end position="256"/>
    </location>
</feature>
<dbReference type="NCBIfam" id="NF043033">
    <property type="entry name" value="OxoTetrIsom"/>
    <property type="match status" value="1"/>
</dbReference>
<dbReference type="PIRSF" id="PIRSF006241">
    <property type="entry name" value="HyI"/>
    <property type="match status" value="1"/>
</dbReference>
<keyword evidence="1 2" id="KW-0413">Isomerase</keyword>
<dbReference type="GO" id="GO:0046487">
    <property type="term" value="P:glyoxylate metabolic process"/>
    <property type="evidence" value="ECO:0007669"/>
    <property type="project" value="TreeGrafter"/>
</dbReference>
<proteinExistence type="inferred from homology"/>
<dbReference type="EMBL" id="ANHY01000019">
    <property type="protein sequence ID" value="EKV27542.1"/>
    <property type="molecule type" value="Genomic_DNA"/>
</dbReference>
<dbReference type="OrthoDB" id="9786584at2"/>
<feature type="active site" description="Proton donor/acceptor" evidence="3">
    <location>
        <position position="142"/>
    </location>
</feature>
<dbReference type="eggNOG" id="COG3622">
    <property type="taxonomic scope" value="Bacteria"/>
</dbReference>
<sequence length="260" mass="29043">MPRFAANLSTLFTDLPLPERITAAKEVGFKGVEIQFPYHVDAARLADMVACAELSMVLFNAPPGDWEAGERGLAAVPGREQEFRDGLELALHYAELLDCPRLHVMAGIVDEDDIDAAFDTYVANLAYAADEALAQDVKILIEPINPVDMPGYFMTRPEDALTVLEAVDHKNLYLQYDLYHAQMVQGGLTDFLEANMARIAHMQVASVPGRHEPDANSEINYRYLFNLIDAHGYNGWIGCEYKPRINTRTGLRWAKEWGIG</sequence>
<dbReference type="Proteomes" id="UP000009881">
    <property type="component" value="Unassembled WGS sequence"/>
</dbReference>
<dbReference type="PANTHER" id="PTHR43489:SF6">
    <property type="entry name" value="HYDROXYPYRUVATE ISOMERASE-RELATED"/>
    <property type="match status" value="1"/>
</dbReference>
<evidence type="ECO:0000259" key="4">
    <source>
        <dbReference type="Pfam" id="PF01261"/>
    </source>
</evidence>
<evidence type="ECO:0000256" key="3">
    <source>
        <dbReference type="PIRSR" id="PIRSR006241-50"/>
    </source>
</evidence>
<feature type="active site" description="Proton donor/acceptor" evidence="3">
    <location>
        <position position="240"/>
    </location>
</feature>
<evidence type="ECO:0000256" key="1">
    <source>
        <dbReference type="ARBA" id="ARBA00023235"/>
    </source>
</evidence>
<dbReference type="InterPro" id="IPR036237">
    <property type="entry name" value="Xyl_isomerase-like_sf"/>
</dbReference>
<dbReference type="InterPro" id="IPR053398">
    <property type="entry name" value="HPT_OtnI_isomerases"/>
</dbReference>
<dbReference type="InterPro" id="IPR050417">
    <property type="entry name" value="Sugar_Epim/Isomerase"/>
</dbReference>
<protein>
    <submittedName>
        <fullName evidence="5">Hydroxypyruvate isomerase</fullName>
    </submittedName>
</protein>
<dbReference type="PANTHER" id="PTHR43489">
    <property type="entry name" value="ISOMERASE"/>
    <property type="match status" value="1"/>
</dbReference>
<dbReference type="PATRIC" id="fig|1238182.3.peg.3602"/>
<name>K9GQW2_9PROT</name>
<dbReference type="InterPro" id="IPR013022">
    <property type="entry name" value="Xyl_isomerase-like_TIM-brl"/>
</dbReference>
<evidence type="ECO:0000256" key="2">
    <source>
        <dbReference type="PIRNR" id="PIRNR006241"/>
    </source>
</evidence>
<dbReference type="AlphaFoldDB" id="K9GQW2"/>
<dbReference type="RefSeq" id="WP_009542044.1">
    <property type="nucleotide sequence ID" value="NZ_ANHY01000019.1"/>
</dbReference>
<evidence type="ECO:0000313" key="5">
    <source>
        <dbReference type="EMBL" id="EKV27542.1"/>
    </source>
</evidence>
<evidence type="ECO:0000313" key="6">
    <source>
        <dbReference type="Proteomes" id="UP000009881"/>
    </source>
</evidence>
<organism evidence="5 6">
    <name type="scientific">Caenispirillum salinarum AK4</name>
    <dbReference type="NCBI Taxonomy" id="1238182"/>
    <lineage>
        <taxon>Bacteria</taxon>
        <taxon>Pseudomonadati</taxon>
        <taxon>Pseudomonadota</taxon>
        <taxon>Alphaproteobacteria</taxon>
        <taxon>Rhodospirillales</taxon>
        <taxon>Novispirillaceae</taxon>
        <taxon>Caenispirillum</taxon>
    </lineage>
</organism>
<comment type="similarity">
    <text evidence="2">Belongs to the hyi family.</text>
</comment>
<dbReference type="STRING" id="1238182.C882_1388"/>
<accession>K9GQW2</accession>
<gene>
    <name evidence="5" type="ORF">C882_1388</name>
</gene>
<dbReference type="InterPro" id="IPR026040">
    <property type="entry name" value="HyI-like"/>
</dbReference>
<dbReference type="SUPFAM" id="SSF51658">
    <property type="entry name" value="Xylose isomerase-like"/>
    <property type="match status" value="1"/>
</dbReference>